<proteinExistence type="predicted"/>
<dbReference type="KEGG" id="hts:HMJ29_16115"/>
<dbReference type="EMBL" id="CP053538">
    <property type="protein sequence ID" value="QJX48363.1"/>
    <property type="molecule type" value="Genomic_DNA"/>
</dbReference>
<protein>
    <submittedName>
        <fullName evidence="1">Uncharacterized protein</fullName>
    </submittedName>
</protein>
<gene>
    <name evidence="1" type="ORF">HMJ29_16115</name>
</gene>
<dbReference type="Proteomes" id="UP000501623">
    <property type="component" value="Chromosome"/>
</dbReference>
<accession>A0A6M6BLN6</accession>
<name>A0A6M6BLN6_9BACT</name>
<sequence>MLLLALSGLAAACASDNKENKQQTASPKAAGVSTDHVLTRRGGAFNLQWAMDTLWEDGLAEVATYAAERVVYGEARKFDYTIITVKEEFNEQYNVKTNDYQRKDGFPVMKVNEFCAIPTDNYPYHYLTSLFFPPRPAYHFAQDDLILSGVVRQHV</sequence>
<reference evidence="1 2" key="1">
    <citation type="submission" date="2020-05" db="EMBL/GenBank/DDBJ databases">
        <title>Complete genome sequence of Hymenobacter sp. TS19 in Coasted Sand Dune.</title>
        <authorList>
            <person name="Lee J.-H."/>
            <person name="Jung J.-H."/>
            <person name="Jeong S."/>
            <person name="Zhao L."/>
            <person name="Kim M.-K."/>
            <person name="Seo H.-S."/>
            <person name="Lim S."/>
        </authorList>
    </citation>
    <scope>NUCLEOTIDE SEQUENCE [LARGE SCALE GENOMIC DNA]</scope>
    <source>
        <strain evidence="1 2">TS19</strain>
    </source>
</reference>
<evidence type="ECO:0000313" key="1">
    <source>
        <dbReference type="EMBL" id="QJX48363.1"/>
    </source>
</evidence>
<dbReference type="RefSeq" id="WP_171592449.1">
    <property type="nucleotide sequence ID" value="NZ_CP053538.1"/>
</dbReference>
<organism evidence="1 2">
    <name type="scientific">Hymenobacter taeanensis</name>
    <dbReference type="NCBI Taxonomy" id="2735321"/>
    <lineage>
        <taxon>Bacteria</taxon>
        <taxon>Pseudomonadati</taxon>
        <taxon>Bacteroidota</taxon>
        <taxon>Cytophagia</taxon>
        <taxon>Cytophagales</taxon>
        <taxon>Hymenobacteraceae</taxon>
        <taxon>Hymenobacter</taxon>
    </lineage>
</organism>
<evidence type="ECO:0000313" key="2">
    <source>
        <dbReference type="Proteomes" id="UP000501623"/>
    </source>
</evidence>
<dbReference type="AlphaFoldDB" id="A0A6M6BLN6"/>
<keyword evidence="2" id="KW-1185">Reference proteome</keyword>